<reference evidence="5 6" key="1">
    <citation type="submission" date="2012-05" db="EMBL/GenBank/DDBJ databases">
        <title>Recombination and specialization in a pathogen metapopulation.</title>
        <authorList>
            <person name="Gardiner A."/>
            <person name="Kemen E."/>
            <person name="Schultz-Larsen T."/>
            <person name="MacLean D."/>
            <person name="Van Oosterhout C."/>
            <person name="Jones J.D.G."/>
        </authorList>
    </citation>
    <scope>NUCLEOTIDE SEQUENCE [LARGE SCALE GENOMIC DNA]</scope>
    <source>
        <strain evidence="5 6">Ac Nc2</strain>
    </source>
</reference>
<evidence type="ECO:0000313" key="5">
    <source>
        <dbReference type="EMBL" id="CCI39595.1"/>
    </source>
</evidence>
<comment type="caution">
    <text evidence="5">The sequence shown here is derived from an EMBL/GenBank/DDBJ whole genome shotgun (WGS) entry which is preliminary data.</text>
</comment>
<dbReference type="InterPro" id="IPR026983">
    <property type="entry name" value="DHC"/>
</dbReference>
<evidence type="ECO:0000259" key="4">
    <source>
        <dbReference type="Pfam" id="PF17852"/>
    </source>
</evidence>
<feature type="domain" description="Dynein heavy chain AAA 5 extension" evidence="4">
    <location>
        <begin position="2428"/>
        <end position="2550"/>
    </location>
</feature>
<dbReference type="Proteomes" id="UP000053237">
    <property type="component" value="Unassembled WGS sequence"/>
</dbReference>
<evidence type="ECO:0000256" key="1">
    <source>
        <dbReference type="SAM" id="MobiDB-lite"/>
    </source>
</evidence>
<dbReference type="GO" id="GO:0051959">
    <property type="term" value="F:dynein light intermediate chain binding"/>
    <property type="evidence" value="ECO:0007669"/>
    <property type="project" value="InterPro"/>
</dbReference>
<evidence type="ECO:0000313" key="6">
    <source>
        <dbReference type="Proteomes" id="UP000053237"/>
    </source>
</evidence>
<dbReference type="InParanoid" id="A0A024FZV1"/>
<dbReference type="GO" id="GO:0005524">
    <property type="term" value="F:ATP binding"/>
    <property type="evidence" value="ECO:0007669"/>
    <property type="project" value="InterPro"/>
</dbReference>
<evidence type="ECO:0000259" key="3">
    <source>
        <dbReference type="Pfam" id="PF12774"/>
    </source>
</evidence>
<dbReference type="Gene3D" id="3.40.50.300">
    <property type="entry name" value="P-loop containing nucleotide triphosphate hydrolases"/>
    <property type="match status" value="4"/>
</dbReference>
<dbReference type="EMBL" id="CAIX01000002">
    <property type="protein sequence ID" value="CCI39595.1"/>
    <property type="molecule type" value="Genomic_DNA"/>
</dbReference>
<dbReference type="Pfam" id="PF12774">
    <property type="entry name" value="AAA_6"/>
    <property type="match status" value="1"/>
</dbReference>
<dbReference type="OrthoDB" id="5593012at2759"/>
<keyword evidence="6" id="KW-1185">Reference proteome</keyword>
<feature type="domain" description="Dynein heavy chain linker" evidence="2">
    <location>
        <begin position="1065"/>
        <end position="1525"/>
    </location>
</feature>
<dbReference type="STRING" id="65357.A0A024FZV1"/>
<dbReference type="PANTHER" id="PTHR10676">
    <property type="entry name" value="DYNEIN HEAVY CHAIN FAMILY PROTEIN"/>
    <property type="match status" value="1"/>
</dbReference>
<dbReference type="GO" id="GO:0045505">
    <property type="term" value="F:dynein intermediate chain binding"/>
    <property type="evidence" value="ECO:0007669"/>
    <property type="project" value="InterPro"/>
</dbReference>
<gene>
    <name evidence="5" type="ORF">BN9_003780</name>
</gene>
<dbReference type="GO" id="GO:0060294">
    <property type="term" value="P:cilium movement involved in cell motility"/>
    <property type="evidence" value="ECO:0007669"/>
    <property type="project" value="TreeGrafter"/>
</dbReference>
<dbReference type="GO" id="GO:0036156">
    <property type="term" value="C:inner dynein arm"/>
    <property type="evidence" value="ECO:0007669"/>
    <property type="project" value="TreeGrafter"/>
</dbReference>
<sequence length="4812" mass="550391">MERLTQTQTVTEEQIFCDLIDDISCFDQALAHQSVTQGLGALPNATLLPFLKDRTSRASNSQTLSTVWNFLSDWVRAQVAMDAPASIPGFGTITQQSEEVLLFEPDPTFLDRHALKVERDFSFLEGTKKSPNISFEDQREYDADLFLFNFVEMAACCASDSGGQAKAWLDVLLQTLGFALKNHDKIELDIGSGIICCDNKKISRHMKQKEMRDLDALHDDLFTKYVLDLCQKNLIRIPRRPSAFDHVKHSDALPTRSHTRKLKDSAPQRTESPRQIKLNRSFESVRKQQNLCTHSTSCDEPSGIFVPLFDKMGQTLCVEPDMRTAMAPSNRIGSNYTPTALQLCMHRGPTSAGISLNNESFNRGEVHEWSQAVIADEVEASDNRYMTYLNELDEYDHLQWQITPPSCDLIDSIFQASKRHLNVLLDHPKTFNDQLISTLRVELARRYTRSTRKAVLNYILLRDTTRKRLQIYHGSPSSMVLPNNFVWNNLTGDEYGCLSDLKALTSSTPTKALTSNLRQTGCMIKDSTSPRSLINLLWILSKPQAYTVLKTSYAVLESIQLFDLPSLEALSNFNSYGSQSQGTWPLYLLGFKAKQIQHAEKSKAIFMSFWHHQASKLLNEPNPHGPKSCRSVSEHALASMTVIISLQAQSIISTSIEAFLRFLNHFDYKTDPSEANSLILTPEEHLFESPLVGFSVELKVDGNRVRLNVEHEDISEHLVETFQLAIKVFQDIPSLENQIIGHDCHKSSFTWKTDRIHDEHSKAINEIRRVCRKHVVFLDHVCHQHTQILALYQDSILREVLDDLKRAACDTNVCREAIRKLNNAADRLSELSKSVMFLNLFCLDCNQVQVEMHKTISEWFHCISCAYGDITAKRIHALRDMYEDIRNVLASTPRNSHELVAAEMYISELQNSKLQGLEAACKEIETRLSFLILECYQEPPDSIHQSYKEMITMDALSIYRELTRWPFHIKNAVDDAEIALALARRKLEEAFHDHRLTFHREITRLAGQVTTLAEAADLIYPSMYAIQASAIQERLKDNRDTLNMLMEEERVLGIQSNWSVSLTMDDLSKTASTQKQIWSTIRDFQELSNRLSRSILSELTCESDEAILTKMIITLIECNYSPCAGETAIKNTIEHAQLFLDIIKLVNMLLHPAIEDRHKQEMTELLGMHFDELLQLTPLALIQNGVMDQITKVGRICELALFEKEVERTLQEIAAEWRNAGFIFSTQQHVSIRGSCDEMQSMIFSESDAKDLEIMIQDHQIRLETIQCLRPDSVLKQYRDEWMSFFEKVNFLAHKLLICNRQWLSLRTLYCKSYFSGIFKDDDVMICAKWEGVKAAYLETIHRITLHPRCIFIVPAPHSLYTDDGNSLGTEKMSQDDVAVKSRHFIQAIDEVCLEMDSVQQRLRIILDRTRELFPRFHFLSDISLAELLSHLSVTNDQSKARELSILEGTVTSVRKHSKQIKLCFPGADTLQFNAKSHQIIAIVSSQGEVFSVASSITTKNVPVTQWLKHLETCMHRTIHASLRAAMHEMDEKDFKKWCMSWPEQVVLCTICHFWTLQGEAANRALDTETHSQNGIWTFQKSKNAWNLVVKDLNEKLRAISDGMNCAKRPHHRKALEDVIILLRHLRDVSAKISNEVQAAESIVCPHLEKTNRGKSETAVTAKNMENFEISTWLLQPRYYYEENQDLIIRIMHKTSLFYGYEYLGNDSMSFSVKPLTLRYSLALFQTAVHLKRNCCFESDAVSSVGIPTLVHELSKSCGRLWIKFSCQDQSIREYHTLQYDKLMNFARGAASTGAWLLVENAQRIGNSKHQMSQLANFVQLCAKISEKLLSKSPSCEAGGTTISLRRGLQITMIMNKQKLSNPTMERMLSIVRSHFHSIQANLPDFDILIESLLAKAEFQFSRTTILKLSAIMAIVETDLLENGSFDERKLGKDGMTHDKPLALLVRIIARAVQIQSILLENLTLSRYRDTSLNAFGTREKENNLRANKHLEEATSLAEIKQIIISEGTTVSEVQKLESLSLARGSFEILRFNISESVMEEIAELLQQIHPNFEQEVSKIRNSSLRIPLSVRDQYTQVSSHLDKSSSKKLWLDLMEKGSSLEDVVTEYTSTSCVIRASDASLATKTRQLCEVLQLGRLVIVSGKTQAGKSGVIMTLLEACNTLHHIAENVEEIKERTQRQEKVKGALCPRQKQIYSNSLPSASWNNEWYQNKLVASTHQVVIMHQATTWKKFIGLDIFLLAEDCVLKECAEEGTICRNRDLLDQLIWDAVLRHHRNGVHTWLVLDGSIDTSLCEWLIKYTGSLIQRSRYEVLDRFDTRDPVLPDFIRVIAETENLSNVSPSILYSIGYVSVSLQTEGFVQEVPIWHDLYFSWRRNHIAKGTFNSEVLGMLDDLMEEVVTESLNFADANLLSSKAYSDYSRKYIYRNYRMLCRIRQLLEYFEIFAKHQWKQWTALTSLKRNIAISSFFLQALVWGVGNTYDRTEQVKFQAFLREFALKSAPKMTASISSVKSVLLDSFLAKDSTGFMADEKSVYKFGFIIESGNLKWMEWTQYYLHWLESILSSDFIKSDEPNVSDDTSNRMAGVVNYCRAFSKAVTGCRVVSKEHLQFWQLVSKYKKDDVSSLRMPTSNEVAALCILDQVMDDGTQYSALISGPTGSGKTRLGLQYLITREFSHHSSTEASLSCEALHRRFKKLHGQFQHIQLSSGSTADGIMNQMLPFLNTNAHHIYRKKCISDGSPVVLFFDDVHSVLPDGESCQGSPHVQMSIATELVRMIADQKKLFHLSSDGNFENVPGLKVFSSRSISDAQLGYRRSTLDRMSHRFIDIAMPEMSDRDLYDICTEIISHYISLPGTSRLSEQSPLTEDNGIDLKFTMRVAKASVCIFQVVWPSFGILDCRTTDDFSFESSMLSSHINEDVSNSVKESRLSYQSRFACKNSCLFLDSDLISRVHRYHVDDLCQLVRRVCIQAVNCRNTIDISSSWCSEVDRIFGYRLLDPQLRQALVQKARSVASSFFGHLENQAYVIADVAHFMPLLNSASAEGLRQHSVVMAYGVNVLDMIEKEESICNKTIVVYDGRFKGASHIRWLAFFKRIILQCVSLYLSRLPEAKSEPTLLLFQDDGSYDHQASYQLIEWFALGMHRVLENSLHLYRDLSPIFIDQLKSYEALQNQERENRSGFINTGDPSCQFLVSNAIYNIARKNLHIAVILHLECAQIPRTKGLRTRNSVSITSTLRRYSHFFNACNMTFCAPCPDETLISVSEKNLDGIPQLTDQERKLYASVAVQFLQEARKKSETGGDIKELSWDVLGSVVHADLINHHLSIFVDQYERVQCRIRDQLKTYRAAVLFLDELETEFSKQNSHDTFLRAHHQEKSALTWESYGNLEKEKLAIIKAQKQVDVAKDLYRLQGERVSSIEQECKESFQHEELFVHQHQRVKVLADTIIFTMSRLNEENEAIQDFFEKEDNDVERNIESTFLKQFPDLYNVERFSGEQRAMVSINSTVQAFLNLPNHPLCPIFFHLCECLARILHIDAHKKQISAEKEETFDDFMTAVKMQMLRPDFWYEIRDLQISLIKESVLSRVLCLVTTMDISALQNPPLHPFVSVLHDFVKAVAFCLRDRVSSSVILGHLQEERKLLHQSQLHISSVQSVNRSHQSCITDAENLRQDSELARECLAKKIKESTERIKQLESLKYATKDKRKKIQTRFEKLTEASEEWIGDLFMVSAMMTYPEKLIHQFDLLKCWDTILTASAIRCNGIWKKGVISSKMTKHLQQLFGIRKVVLSEWGIQGLPADDPQTVFDVIRVLHTKRIPCLIDPSQVATEWIKNVLIESRSFVISCATQCASSTCNGLLNPAFPEIDEECALCNTIKRHNDLQNRFLLTDFDENAAYHLRFFLKSYQWTRLRSRGRSSQAFLSKSEESTLHQHLGNDVIHQIYVSLSPQSVCTLQEGQCRIRIPQWLHLMDRELHVIYIRHSDVYFAQMIQKKVLEGTGNSYLIPQVDLLISKIITCNKELDILDDQLLALLTRNIDNRNDPSIESWQENRMWNLTSIEEMNVVSSRVLSDRSAYESNLLEKRALEHTLDQVHVKLQKFEGFINLILGIRKAWARANAHSIAFRLTLQKEDVKATSRLADLSSLRIEDTFWLPQTWLLERVGKVMKQHNAELPFELVRQLFLKQAHAYMTSQLQTHHEILYFNFLIACEVIKQDIFSSRFSSVNVFEEYLRRFITVVLYWNASQDALTTLLVDKCTDGPLSDLGDLRPNGVSSQQWQLVQYLANSCEPLHEFILYVDNLTLDAKQRVWDVLMHSNASGWYTESSPSGLSWFNMDENDPSSSPPSCLAPYSVDHTLVRISLAAIFARQHLQEEMGSFYHTVMQNANTILATSISDLKRESAKNCRADYAHSNPSSWRHIKEIWNTSCASQPLTVVATSCEHEAIICIKTIALGLEIKTIQADMQQYAYLAQSTSDKSMFSTAVTSPCAEFRNWILPAMCAGNWVLFPHADLYLFSVSRAIEFIETALHSIDSIHENFRIWFVVHMPKDAQSEQRELWRTWSILQSGFTCELHYGVRYAFGDCLTQSAYISVELMEALGIDTKFERNFLFLAIYHGILVWLGGRSSWEGICDSDLRSVIDIAMRVLGTCCDERMADLNDGEIWSEVTAATVTVYHSKMRNQSTRKMAENLLYSLVTTRCEGNCYCRFSLLPSIWVEEAPVHTQMEFEEVEATIPLLKLANLTRFDQILGQDWRDICSREAFDITKKASVDELADEIYGQPKVDSKSPCFQSSAVEPLDSRQEQELNLMASIFLASCGHNQPIEQ</sequence>
<feature type="domain" description="Dynein heavy chain hydrolytic ATP-binding dynein motor region" evidence="3">
    <location>
        <begin position="1699"/>
        <end position="1923"/>
    </location>
</feature>
<dbReference type="Gene3D" id="1.20.140.100">
    <property type="entry name" value="Dynein heavy chain, N-terminal domain 2"/>
    <property type="match status" value="1"/>
</dbReference>
<dbReference type="SUPFAM" id="SSF52540">
    <property type="entry name" value="P-loop containing nucleoside triphosphate hydrolases"/>
    <property type="match status" value="1"/>
</dbReference>
<feature type="region of interest" description="Disordered" evidence="1">
    <location>
        <begin position="246"/>
        <end position="274"/>
    </location>
</feature>
<protein>
    <submittedName>
        <fullName evidence="5">Uncharacterized protein</fullName>
    </submittedName>
</protein>
<dbReference type="Gene3D" id="1.20.58.1120">
    <property type="match status" value="1"/>
</dbReference>
<evidence type="ECO:0000259" key="2">
    <source>
        <dbReference type="Pfam" id="PF08393"/>
    </source>
</evidence>
<dbReference type="Pfam" id="PF17852">
    <property type="entry name" value="Dynein_AAA_lid"/>
    <property type="match status" value="1"/>
</dbReference>
<dbReference type="InterPro" id="IPR013602">
    <property type="entry name" value="Dynein_heavy_linker"/>
</dbReference>
<dbReference type="InterPro" id="IPR035699">
    <property type="entry name" value="AAA_6"/>
</dbReference>
<dbReference type="InterPro" id="IPR041466">
    <property type="entry name" value="Dynein_AAA5_ext"/>
</dbReference>
<name>A0A024FZV1_9STRA</name>
<dbReference type="InterPro" id="IPR042228">
    <property type="entry name" value="Dynein_linker_3"/>
</dbReference>
<dbReference type="InterPro" id="IPR027417">
    <property type="entry name" value="P-loop_NTPase"/>
</dbReference>
<accession>A0A024FZV1</accession>
<organism evidence="5 6">
    <name type="scientific">Albugo candida</name>
    <dbReference type="NCBI Taxonomy" id="65357"/>
    <lineage>
        <taxon>Eukaryota</taxon>
        <taxon>Sar</taxon>
        <taxon>Stramenopiles</taxon>
        <taxon>Oomycota</taxon>
        <taxon>Peronosporomycetes</taxon>
        <taxon>Albuginales</taxon>
        <taxon>Albuginaceae</taxon>
        <taxon>Albugo</taxon>
    </lineage>
</organism>
<dbReference type="GO" id="GO:0008569">
    <property type="term" value="F:minus-end-directed microtubule motor activity"/>
    <property type="evidence" value="ECO:0007669"/>
    <property type="project" value="TreeGrafter"/>
</dbReference>
<feature type="compositionally biased region" description="Basic and acidic residues" evidence="1">
    <location>
        <begin position="262"/>
        <end position="274"/>
    </location>
</feature>
<proteinExistence type="predicted"/>
<dbReference type="Pfam" id="PF08393">
    <property type="entry name" value="DHC_N2"/>
    <property type="match status" value="1"/>
</dbReference>
<dbReference type="GO" id="GO:0097729">
    <property type="term" value="C:9+2 motile cilium"/>
    <property type="evidence" value="ECO:0007669"/>
    <property type="project" value="TreeGrafter"/>
</dbReference>
<dbReference type="InterPro" id="IPR042222">
    <property type="entry name" value="Dynein_2_N"/>
</dbReference>
<dbReference type="Gene3D" id="3.20.180.20">
    <property type="entry name" value="Dynein heavy chain, N-terminal domain 2"/>
    <property type="match status" value="1"/>
</dbReference>
<dbReference type="PANTHER" id="PTHR10676:SF242">
    <property type="entry name" value="DYNEIN AXONEMAL HEAVY CHAIN 3"/>
    <property type="match status" value="1"/>
</dbReference>